<dbReference type="InterPro" id="IPR050983">
    <property type="entry name" value="GST_Omega/HSP26"/>
</dbReference>
<comment type="caution">
    <text evidence="2">The sequence shown here is derived from an EMBL/GenBank/DDBJ whole genome shotgun (WGS) entry which is preliminary data.</text>
</comment>
<evidence type="ECO:0000313" key="3">
    <source>
        <dbReference type="Proteomes" id="UP000539372"/>
    </source>
</evidence>
<dbReference type="EMBL" id="JABBNT010000003">
    <property type="protein sequence ID" value="NMM44817.1"/>
    <property type="molecule type" value="Genomic_DNA"/>
</dbReference>
<organism evidence="2 3">
    <name type="scientific">Pacificispira spongiicola</name>
    <dbReference type="NCBI Taxonomy" id="2729598"/>
    <lineage>
        <taxon>Bacteria</taxon>
        <taxon>Pseudomonadati</taxon>
        <taxon>Pseudomonadota</taxon>
        <taxon>Alphaproteobacteria</taxon>
        <taxon>Rhodospirillales</taxon>
        <taxon>Rhodospirillaceae</taxon>
        <taxon>Pacificispira</taxon>
    </lineage>
</organism>
<sequence length="202" mass="22561">MKLFFSDASPYARKCLVTAHEKGLADQIEIERINPYESEFRDLNPLGKIPCLILAEDTGLFDSFVICDYLDRLGTGPALIPATGALRDQVLRLHAIGQGITDAALNLRSQVMRDAKLDTPLPKDWYVDRQWTAIQKSCILLDREIETLKGALDLGQISVATALGYLDLRFPESAWRHHAPLLADWYAALIERPSLQATMPKG</sequence>
<keyword evidence="2" id="KW-0808">Transferase</keyword>
<dbReference type="AlphaFoldDB" id="A0A7Y0E069"/>
<dbReference type="SUPFAM" id="SSF47616">
    <property type="entry name" value="GST C-terminal domain-like"/>
    <property type="match status" value="1"/>
</dbReference>
<evidence type="ECO:0000259" key="1">
    <source>
        <dbReference type="PROSITE" id="PS50404"/>
    </source>
</evidence>
<dbReference type="InterPro" id="IPR036282">
    <property type="entry name" value="Glutathione-S-Trfase_C_sf"/>
</dbReference>
<dbReference type="RefSeq" id="WP_169625209.1">
    <property type="nucleotide sequence ID" value="NZ_JABBNT010000003.1"/>
</dbReference>
<gene>
    <name evidence="2" type="ORF">HH303_10040</name>
</gene>
<dbReference type="InterPro" id="IPR036249">
    <property type="entry name" value="Thioredoxin-like_sf"/>
</dbReference>
<dbReference type="SUPFAM" id="SSF52833">
    <property type="entry name" value="Thioredoxin-like"/>
    <property type="match status" value="1"/>
</dbReference>
<dbReference type="CDD" id="cd03205">
    <property type="entry name" value="GST_C_6"/>
    <property type="match status" value="1"/>
</dbReference>
<reference evidence="2 3" key="1">
    <citation type="submission" date="2020-04" db="EMBL/GenBank/DDBJ databases">
        <title>Rhodospirillaceae bacterium KN72 isolated from deep sea.</title>
        <authorList>
            <person name="Zhang D.-C."/>
        </authorList>
    </citation>
    <scope>NUCLEOTIDE SEQUENCE [LARGE SCALE GENOMIC DNA]</scope>
    <source>
        <strain evidence="2 3">KN72</strain>
    </source>
</reference>
<protein>
    <submittedName>
        <fullName evidence="2">Glutathione S-transferase</fullName>
    </submittedName>
</protein>
<dbReference type="InterPro" id="IPR004045">
    <property type="entry name" value="Glutathione_S-Trfase_N"/>
</dbReference>
<name>A0A7Y0E069_9PROT</name>
<dbReference type="Gene3D" id="3.40.30.10">
    <property type="entry name" value="Glutaredoxin"/>
    <property type="match status" value="1"/>
</dbReference>
<dbReference type="PANTHER" id="PTHR43968:SF6">
    <property type="entry name" value="GLUTATHIONE S-TRANSFERASE OMEGA"/>
    <property type="match status" value="1"/>
</dbReference>
<accession>A0A7Y0E069</accession>
<dbReference type="PROSITE" id="PS50404">
    <property type="entry name" value="GST_NTER"/>
    <property type="match status" value="1"/>
</dbReference>
<dbReference type="Pfam" id="PF13409">
    <property type="entry name" value="GST_N_2"/>
    <property type="match status" value="1"/>
</dbReference>
<dbReference type="Proteomes" id="UP000539372">
    <property type="component" value="Unassembled WGS sequence"/>
</dbReference>
<keyword evidence="3" id="KW-1185">Reference proteome</keyword>
<feature type="domain" description="GST N-terminal" evidence="1">
    <location>
        <begin position="1"/>
        <end position="78"/>
    </location>
</feature>
<dbReference type="PANTHER" id="PTHR43968">
    <property type="match status" value="1"/>
</dbReference>
<dbReference type="Pfam" id="PF13410">
    <property type="entry name" value="GST_C_2"/>
    <property type="match status" value="1"/>
</dbReference>
<dbReference type="GO" id="GO:0005737">
    <property type="term" value="C:cytoplasm"/>
    <property type="evidence" value="ECO:0007669"/>
    <property type="project" value="TreeGrafter"/>
</dbReference>
<dbReference type="Gene3D" id="1.20.1050.10">
    <property type="match status" value="1"/>
</dbReference>
<evidence type="ECO:0000313" key="2">
    <source>
        <dbReference type="EMBL" id="NMM44817.1"/>
    </source>
</evidence>
<dbReference type="CDD" id="cd03049">
    <property type="entry name" value="GST_N_3"/>
    <property type="match status" value="1"/>
</dbReference>
<dbReference type="GO" id="GO:0016740">
    <property type="term" value="F:transferase activity"/>
    <property type="evidence" value="ECO:0007669"/>
    <property type="project" value="UniProtKB-KW"/>
</dbReference>
<proteinExistence type="predicted"/>